<accession>A0AAD8VJU2</accession>
<organism evidence="2 3">
    <name type="scientific">Lolium multiflorum</name>
    <name type="common">Italian ryegrass</name>
    <name type="synonym">Lolium perenne subsp. multiflorum</name>
    <dbReference type="NCBI Taxonomy" id="4521"/>
    <lineage>
        <taxon>Eukaryota</taxon>
        <taxon>Viridiplantae</taxon>
        <taxon>Streptophyta</taxon>
        <taxon>Embryophyta</taxon>
        <taxon>Tracheophyta</taxon>
        <taxon>Spermatophyta</taxon>
        <taxon>Magnoliopsida</taxon>
        <taxon>Liliopsida</taxon>
        <taxon>Poales</taxon>
        <taxon>Poaceae</taxon>
        <taxon>BOP clade</taxon>
        <taxon>Pooideae</taxon>
        <taxon>Poodae</taxon>
        <taxon>Poeae</taxon>
        <taxon>Poeae Chloroplast Group 2 (Poeae type)</taxon>
        <taxon>Loliodinae</taxon>
        <taxon>Loliinae</taxon>
        <taxon>Lolium</taxon>
    </lineage>
</organism>
<evidence type="ECO:0000256" key="1">
    <source>
        <dbReference type="SAM" id="MobiDB-lite"/>
    </source>
</evidence>
<gene>
    <name evidence="2" type="ORF">QYE76_031058</name>
</gene>
<evidence type="ECO:0000313" key="3">
    <source>
        <dbReference type="Proteomes" id="UP001231189"/>
    </source>
</evidence>
<comment type="caution">
    <text evidence="2">The sequence shown here is derived from an EMBL/GenBank/DDBJ whole genome shotgun (WGS) entry which is preliminary data.</text>
</comment>
<reference evidence="2" key="1">
    <citation type="submission" date="2023-07" db="EMBL/GenBank/DDBJ databases">
        <title>A chromosome-level genome assembly of Lolium multiflorum.</title>
        <authorList>
            <person name="Chen Y."/>
            <person name="Copetti D."/>
            <person name="Kolliker R."/>
            <person name="Studer B."/>
        </authorList>
    </citation>
    <scope>NUCLEOTIDE SEQUENCE</scope>
    <source>
        <strain evidence="2">02402/16</strain>
        <tissue evidence="2">Leaf</tissue>
    </source>
</reference>
<name>A0AAD8VJU2_LOLMU</name>
<dbReference type="EMBL" id="JAUUTY010000007">
    <property type="protein sequence ID" value="KAK1607385.1"/>
    <property type="molecule type" value="Genomic_DNA"/>
</dbReference>
<dbReference type="AlphaFoldDB" id="A0AAD8VJU2"/>
<sequence length="105" mass="12057">MCYSLTYRSKYISSHKDNESKLRQHVALKVINTPYILQLINSDVDTSQTLRTPTIKANLQMSSRSSTGELTKTQVYQDSRVAERVKSTRSLPTLPRTKCQYEQEA</sequence>
<proteinExistence type="predicted"/>
<evidence type="ECO:0000313" key="2">
    <source>
        <dbReference type="EMBL" id="KAK1607385.1"/>
    </source>
</evidence>
<dbReference type="Proteomes" id="UP001231189">
    <property type="component" value="Unassembled WGS sequence"/>
</dbReference>
<feature type="region of interest" description="Disordered" evidence="1">
    <location>
        <begin position="81"/>
        <end position="105"/>
    </location>
</feature>
<keyword evidence="3" id="KW-1185">Reference proteome</keyword>
<protein>
    <submittedName>
        <fullName evidence="2">Uncharacterized protein</fullName>
    </submittedName>
</protein>